<dbReference type="Pfam" id="PF21419">
    <property type="entry name" value="RoxA-like_Cyt-c"/>
    <property type="match status" value="1"/>
</dbReference>
<reference evidence="8" key="3">
    <citation type="submission" date="2011-05" db="EMBL/GenBank/DDBJ databases">
        <title>Complete sequence of Methylomonas methanica MC09.</title>
        <authorList>
            <consortium name="US DOE Joint Genome Institute"/>
            <person name="Lucas S."/>
            <person name="Han J."/>
            <person name="Lapidus A."/>
            <person name="Cheng J.-F."/>
            <person name="Goodwin L."/>
            <person name="Pitluck S."/>
            <person name="Peters L."/>
            <person name="Mikhailova N."/>
            <person name="Teshima H."/>
            <person name="Han C."/>
            <person name="Tapia R."/>
            <person name="Land M."/>
            <person name="Hauser L."/>
            <person name="Kyrpides N."/>
            <person name="Ivanova N."/>
            <person name="Pagani I."/>
            <person name="Stein L."/>
            <person name="Woyke T."/>
        </authorList>
    </citation>
    <scope>NUCLEOTIDE SEQUENCE [LARGE SCALE GENOMIC DNA]</scope>
    <source>
        <strain evidence="8">MC09</strain>
    </source>
</reference>
<dbReference type="GO" id="GO:0020037">
    <property type="term" value="F:heme binding"/>
    <property type="evidence" value="ECO:0007669"/>
    <property type="project" value="InterPro"/>
</dbReference>
<dbReference type="InterPro" id="IPR036909">
    <property type="entry name" value="Cyt_c-like_dom_sf"/>
</dbReference>
<dbReference type="OrthoDB" id="417271at2"/>
<evidence type="ECO:0000256" key="1">
    <source>
        <dbReference type="ARBA" id="ARBA00022617"/>
    </source>
</evidence>
<feature type="domain" description="Cytochrome c" evidence="6">
    <location>
        <begin position="140"/>
        <end position="237"/>
    </location>
</feature>
<keyword evidence="5" id="KW-0732">Signal</keyword>
<dbReference type="SUPFAM" id="SSF46626">
    <property type="entry name" value="Cytochrome c"/>
    <property type="match status" value="2"/>
</dbReference>
<sequence>MKNKYNKSMSVIFAASLLSLAGCDTTKTTEPAKDAPKPGEPTEKLVYLEQGWTDDEMLDFYNTSQGSQLIPYAWFLALEQANSSELFRDDKNMKSFGYIPQPPRPGRNPEGLPVGFVKEDVQEAFLNAALHAERINTHAQANQQGYQEWMGLTCAACHTADLRYGDKTLRINGAPALADFSTFMNQLSAALTATVNDDAKLTRFAQKVLAEGGYNDVEKQSLKSQLEAYIAWLNGYIGVNYAGLPTPYGYGRLDAFGAILNRVTASLLDMPGNATPANAPVSYPFLWNTSQLDWVQWNGSANNHIGRNVGEVTGVFAHTVLKTDNDADRFYSSAKIVNLDRLEQYMAKLEAPKWGAPLPDIDQSKAEKGKALYAANCVGCHGIRDENGQFPMTPTNAVGKQFIATHMTGLAEIGTDPLMATNFVNPAFNVDPGPMRAFLPEAMRNLPKVPRGAMLSTATTNIIGKQLATFQPPLDQTQLLELAGYHLASETPPNLLAYKARPLNGIWATAPYMHNGSIANLYQALLPDTARETQFYVGGNRFDPVKVGYEPDQEGNYFLFKAVDEDGVAVPGNSNKGHSGNNFTKTLGEDGRWRDFTDEERYQLIEYMKTL</sequence>
<dbReference type="PROSITE" id="PS51007">
    <property type="entry name" value="CYTC"/>
    <property type="match status" value="2"/>
</dbReference>
<dbReference type="RefSeq" id="WP_013819338.1">
    <property type="nucleotide sequence ID" value="NC_015572.1"/>
</dbReference>
<dbReference type="Gene3D" id="1.10.760.10">
    <property type="entry name" value="Cytochrome c-like domain"/>
    <property type="match status" value="1"/>
</dbReference>
<evidence type="ECO:0000256" key="2">
    <source>
        <dbReference type="ARBA" id="ARBA00022723"/>
    </source>
</evidence>
<dbReference type="NCBIfam" id="NF040606">
    <property type="entry name" value="CytoC_perox"/>
    <property type="match status" value="1"/>
</dbReference>
<dbReference type="InterPro" id="IPR051395">
    <property type="entry name" value="Cytochrome_c_Peroxidase/MauG"/>
</dbReference>
<dbReference type="PANTHER" id="PTHR30600">
    <property type="entry name" value="CYTOCHROME C PEROXIDASE-RELATED"/>
    <property type="match status" value="1"/>
</dbReference>
<organism evidence="7 8">
    <name type="scientific">Methylomonas methanica (strain DSM 25384 / MC09)</name>
    <dbReference type="NCBI Taxonomy" id="857087"/>
    <lineage>
        <taxon>Bacteria</taxon>
        <taxon>Pseudomonadati</taxon>
        <taxon>Pseudomonadota</taxon>
        <taxon>Gammaproteobacteria</taxon>
        <taxon>Methylococcales</taxon>
        <taxon>Methylococcaceae</taxon>
        <taxon>Methylomonas</taxon>
    </lineage>
</organism>
<dbReference type="STRING" id="857087.Metme_2718"/>
<protein>
    <submittedName>
        <fullName evidence="7">Cytochrome c class I</fullName>
    </submittedName>
</protein>
<name>F9ZZ77_METMM</name>
<dbReference type="GO" id="GO:0009055">
    <property type="term" value="F:electron transfer activity"/>
    <property type="evidence" value="ECO:0007669"/>
    <property type="project" value="InterPro"/>
</dbReference>
<dbReference type="eggNOG" id="COG2010">
    <property type="taxonomic scope" value="Bacteria"/>
</dbReference>
<dbReference type="AlphaFoldDB" id="F9ZZ77"/>
<gene>
    <name evidence="7" type="ordered locus">Metme_2718</name>
</gene>
<keyword evidence="1 4" id="KW-0349">Heme</keyword>
<keyword evidence="8" id="KW-1185">Reference proteome</keyword>
<feature type="signal peptide" evidence="5">
    <location>
        <begin position="1"/>
        <end position="21"/>
    </location>
</feature>
<reference key="2">
    <citation type="submission" date="2011-05" db="EMBL/GenBank/DDBJ databases">
        <title>Complete genome sequence of the aerobic marine methanotroph Methylomonas methanica MC09.</title>
        <authorList>
            <person name="Boden R."/>
            <person name="Cunliffe M."/>
            <person name="Scanlan J."/>
            <person name="Moussard H."/>
            <person name="Kits K.D."/>
            <person name="Klotz M."/>
            <person name="Jetten M."/>
            <person name="Vuilleumier S."/>
            <person name="Han J."/>
            <person name="Peters L."/>
            <person name="Mikhailova N."/>
            <person name="Teshima H."/>
            <person name="Tapia R."/>
            <person name="Kyrpides N."/>
            <person name="Ivanova N."/>
            <person name="Pagani I."/>
            <person name="Cheng J.-F."/>
            <person name="Goodwin L."/>
            <person name="Han C."/>
            <person name="Hauser L."/>
            <person name="Land M."/>
            <person name="Lapidus A."/>
            <person name="Lucas S."/>
            <person name="Pitluck S."/>
            <person name="Woyke T."/>
            <person name="Stein L.Y."/>
            <person name="Murrell C."/>
        </authorList>
    </citation>
    <scope>NUCLEOTIDE SEQUENCE</scope>
    <source>
        <strain>MC09</strain>
    </source>
</reference>
<keyword evidence="3 4" id="KW-0408">Iron</keyword>
<accession>F9ZZ77</accession>
<evidence type="ECO:0000256" key="3">
    <source>
        <dbReference type="ARBA" id="ARBA00023004"/>
    </source>
</evidence>
<dbReference type="Pfam" id="PF00034">
    <property type="entry name" value="Cytochrom_C"/>
    <property type="match status" value="1"/>
</dbReference>
<feature type="chain" id="PRO_5003392424" evidence="5">
    <location>
        <begin position="22"/>
        <end position="611"/>
    </location>
</feature>
<dbReference type="GO" id="GO:0004130">
    <property type="term" value="F:cytochrome-c peroxidase activity"/>
    <property type="evidence" value="ECO:0007669"/>
    <property type="project" value="TreeGrafter"/>
</dbReference>
<evidence type="ECO:0000256" key="5">
    <source>
        <dbReference type="SAM" id="SignalP"/>
    </source>
</evidence>
<dbReference type="PANTHER" id="PTHR30600:SF9">
    <property type="entry name" value="BLR7738 PROTEIN"/>
    <property type="match status" value="1"/>
</dbReference>
<dbReference type="Proteomes" id="UP000008888">
    <property type="component" value="Chromosome"/>
</dbReference>
<dbReference type="InterPro" id="IPR009056">
    <property type="entry name" value="Cyt_c-like_dom"/>
</dbReference>
<dbReference type="KEGG" id="mmt:Metme_2718"/>
<evidence type="ECO:0000313" key="8">
    <source>
        <dbReference type="Proteomes" id="UP000008888"/>
    </source>
</evidence>
<reference evidence="7 8" key="1">
    <citation type="journal article" date="2011" name="J. Bacteriol.">
        <title>Complete Genome Sequence of the Aerobic Marine Methanotroph Methylomonas methanica MC09.</title>
        <authorList>
            <person name="Boden R."/>
            <person name="Cunliffe M."/>
            <person name="Scanlan J."/>
            <person name="Moussard H."/>
            <person name="Kits K.D."/>
            <person name="Klotz M.G."/>
            <person name="Jetten M.S."/>
            <person name="Vuilleumier S."/>
            <person name="Han J."/>
            <person name="Peters L."/>
            <person name="Mikhailova N."/>
            <person name="Teshima H."/>
            <person name="Tapia R."/>
            <person name="Kyrpides N."/>
            <person name="Ivanova N."/>
            <person name="Pagani I."/>
            <person name="Cheng J.F."/>
            <person name="Goodwin L."/>
            <person name="Han C."/>
            <person name="Hauser L."/>
            <person name="Land M.L."/>
            <person name="Lapidus A."/>
            <person name="Lucas S."/>
            <person name="Pitluck S."/>
            <person name="Woyke T."/>
            <person name="Stein L."/>
            <person name="Murrell J.C."/>
        </authorList>
    </citation>
    <scope>NUCLEOTIDE SEQUENCE [LARGE SCALE GENOMIC DNA]</scope>
    <source>
        <strain evidence="7 8">MC09</strain>
    </source>
</reference>
<evidence type="ECO:0000259" key="6">
    <source>
        <dbReference type="PROSITE" id="PS51007"/>
    </source>
</evidence>
<proteinExistence type="predicted"/>
<feature type="domain" description="Cytochrome c" evidence="6">
    <location>
        <begin position="364"/>
        <end position="490"/>
    </location>
</feature>
<dbReference type="PROSITE" id="PS51257">
    <property type="entry name" value="PROKAR_LIPOPROTEIN"/>
    <property type="match status" value="1"/>
</dbReference>
<dbReference type="InterPro" id="IPR047758">
    <property type="entry name" value="CytoC_perox"/>
</dbReference>
<evidence type="ECO:0000256" key="4">
    <source>
        <dbReference type="PROSITE-ProRule" id="PRU00433"/>
    </source>
</evidence>
<dbReference type="HOGENOM" id="CLU_014386_1_0_6"/>
<dbReference type="GO" id="GO:0046872">
    <property type="term" value="F:metal ion binding"/>
    <property type="evidence" value="ECO:0007669"/>
    <property type="project" value="UniProtKB-KW"/>
</dbReference>
<evidence type="ECO:0000313" key="7">
    <source>
        <dbReference type="EMBL" id="AEG01103.1"/>
    </source>
</evidence>
<keyword evidence="2 4" id="KW-0479">Metal-binding</keyword>
<dbReference type="EMBL" id="CP002738">
    <property type="protein sequence ID" value="AEG01103.1"/>
    <property type="molecule type" value="Genomic_DNA"/>
</dbReference>